<dbReference type="EMBL" id="CP034248">
    <property type="protein sequence ID" value="AZK47495.1"/>
    <property type="molecule type" value="Genomic_DNA"/>
</dbReference>
<proteinExistence type="predicted"/>
<accession>A0A3S8RWG4</accession>
<keyword evidence="2" id="KW-1185">Reference proteome</keyword>
<evidence type="ECO:0000313" key="2">
    <source>
        <dbReference type="Proteomes" id="UP000273145"/>
    </source>
</evidence>
<name>A0A3S8RWG4_9BACL</name>
<sequence>MRLNARLLAGRGEVAAAMGELDLAFKLKDMGSRIHLENSDFRRVEEELRASQRPSELGWN</sequence>
<protein>
    <submittedName>
        <fullName evidence="1">Uncharacterized protein</fullName>
    </submittedName>
</protein>
<dbReference type="Proteomes" id="UP000273145">
    <property type="component" value="Chromosome"/>
</dbReference>
<dbReference type="OrthoDB" id="6624781at2"/>
<gene>
    <name evidence="1" type="ORF">EIM92_16170</name>
</gene>
<evidence type="ECO:0000313" key="1">
    <source>
        <dbReference type="EMBL" id="AZK47495.1"/>
    </source>
</evidence>
<dbReference type="KEGG" id="plen:EIM92_16170"/>
<organism evidence="1 2">
    <name type="scientific">Paenibacillus lentus</name>
    <dbReference type="NCBI Taxonomy" id="1338368"/>
    <lineage>
        <taxon>Bacteria</taxon>
        <taxon>Bacillati</taxon>
        <taxon>Bacillota</taxon>
        <taxon>Bacilli</taxon>
        <taxon>Bacillales</taxon>
        <taxon>Paenibacillaceae</taxon>
        <taxon>Paenibacillus</taxon>
    </lineage>
</organism>
<reference evidence="1 2" key="1">
    <citation type="submission" date="2018-11" db="EMBL/GenBank/DDBJ databases">
        <title>Genome sequencing of Paenibacillus lentus DSM25539(T).</title>
        <authorList>
            <person name="Kook J.-K."/>
            <person name="Park S.-N."/>
            <person name="Lim Y.K."/>
        </authorList>
    </citation>
    <scope>NUCLEOTIDE SEQUENCE [LARGE SCALE GENOMIC DNA]</scope>
    <source>
        <strain evidence="1 2">DSM 25539</strain>
    </source>
</reference>
<dbReference type="AlphaFoldDB" id="A0A3S8RWG4"/>